<protein>
    <submittedName>
        <fullName evidence="1">Anti-adapter protein iraM</fullName>
    </submittedName>
</protein>
<dbReference type="RefSeq" id="WP_264385951.1">
    <property type="nucleotide sequence ID" value="NZ_CP074352.1"/>
</dbReference>
<sequence>MDWKIVDSLASPDTGTIFTVAQTAKAFKYVLWFRGDYFLRQGQTITTHDSGLYVDGKPQELNVIHASPFNARMWQNLLAMTDCPGNKGEIHSECPRGKRCLFALCPWGMKSYIPEVKNQDQNKAEV</sequence>
<evidence type="ECO:0000313" key="1">
    <source>
        <dbReference type="EMBL" id="UYU33467.1"/>
    </source>
</evidence>
<dbReference type="InterPro" id="IPR044854">
    <property type="entry name" value="IraM/PmrD"/>
</dbReference>
<keyword evidence="2" id="KW-1185">Reference proteome</keyword>
<proteinExistence type="predicted"/>
<dbReference type="Pfam" id="PF11183">
    <property type="entry name" value="PmrD"/>
    <property type="match status" value="1"/>
</dbReference>
<dbReference type="Proteomes" id="UP001156318">
    <property type="component" value="Chromosome"/>
</dbReference>
<dbReference type="Gene3D" id="2.40.50.650">
    <property type="match status" value="1"/>
</dbReference>
<accession>A0ABY6JIK2</accession>
<dbReference type="InterPro" id="IPR038679">
    <property type="entry name" value="PmrD_sf"/>
</dbReference>
<reference evidence="1 2" key="1">
    <citation type="submission" date="2021-05" db="EMBL/GenBank/DDBJ databases">
        <title>Isolation, identification, and the growth promoting effects of Pantoea dispersa strain YSD J2 from the aboveground leaves of Cyperus esculentus L.Var. Sativus.</title>
        <authorList>
            <person name="Wang S."/>
            <person name="Tang X.M."/>
            <person name="Huang Y.N."/>
        </authorList>
    </citation>
    <scope>NUCLEOTIDE SEQUENCE [LARGE SCALE GENOMIC DNA]</scope>
    <source>
        <strain evidence="2">YSD YN2</strain>
    </source>
</reference>
<dbReference type="EMBL" id="CP074352">
    <property type="protein sequence ID" value="UYU33467.1"/>
    <property type="molecule type" value="Genomic_DNA"/>
</dbReference>
<name>A0ABY6JIK2_9ENTR</name>
<evidence type="ECO:0000313" key="2">
    <source>
        <dbReference type="Proteomes" id="UP001156318"/>
    </source>
</evidence>
<organism evidence="1 2">
    <name type="scientific">Siccibacter colletis</name>
    <dbReference type="NCBI Taxonomy" id="1505757"/>
    <lineage>
        <taxon>Bacteria</taxon>
        <taxon>Pseudomonadati</taxon>
        <taxon>Pseudomonadota</taxon>
        <taxon>Gammaproteobacteria</taxon>
        <taxon>Enterobacterales</taxon>
        <taxon>Enterobacteriaceae</taxon>
        <taxon>Siccibacter</taxon>
    </lineage>
</organism>
<gene>
    <name evidence="1" type="ORF">KFZ77_08205</name>
</gene>